<evidence type="ECO:0000313" key="2">
    <source>
        <dbReference type="EMBL" id="VEI32584.1"/>
    </source>
</evidence>
<dbReference type="PROSITE" id="PS51750">
    <property type="entry name" value="BRO_N"/>
    <property type="match status" value="1"/>
</dbReference>
<evidence type="ECO:0000313" key="3">
    <source>
        <dbReference type="Proteomes" id="UP000268879"/>
    </source>
</evidence>
<proteinExistence type="predicted"/>
<sequence length="270" mass="30827">MTTLTFQNTTLSVINQNNQTFLTASDLGKALDYSDADRSVRRLYTANADEFTPEMTALVEMQTAGGLQKVRIFSLRGAHLIAMFARTKIAKDFRKWVLDVLDKEANQPQQKTAVDDRAGLRNAVSFLVNKKGLIYSEVYQLIHQQFGVEHIDELSQEQLSQAIKYIHFLTLNLDGLFKKGEEVIIPEYIFDAIMKHAKLAQKLAEKVIYYQEKQFALLGIARHYRSNELTSRANSLLSEFSYFLHEGEKLLAQQIENPSLTQIKKISFNA</sequence>
<evidence type="ECO:0000259" key="1">
    <source>
        <dbReference type="PROSITE" id="PS51750"/>
    </source>
</evidence>
<dbReference type="Proteomes" id="UP000268879">
    <property type="component" value="Chromosome"/>
</dbReference>
<dbReference type="RefSeq" id="WP_126471436.1">
    <property type="nucleotide sequence ID" value="NZ_LR134481.1"/>
</dbReference>
<accession>A0A3S4W922</accession>
<dbReference type="SMART" id="SM01040">
    <property type="entry name" value="Bro-N"/>
    <property type="match status" value="1"/>
</dbReference>
<organism evidence="2 3">
    <name type="scientific">Haemophilus parainfluenzae</name>
    <dbReference type="NCBI Taxonomy" id="729"/>
    <lineage>
        <taxon>Bacteria</taxon>
        <taxon>Pseudomonadati</taxon>
        <taxon>Pseudomonadota</taxon>
        <taxon>Gammaproteobacteria</taxon>
        <taxon>Pasteurellales</taxon>
        <taxon>Pasteurellaceae</taxon>
        <taxon>Haemophilus</taxon>
    </lineage>
</organism>
<name>A0A3S4W922_HAEPA</name>
<protein>
    <submittedName>
        <fullName evidence="2">Putative antirepressor protein</fullName>
    </submittedName>
</protein>
<dbReference type="Pfam" id="PF02498">
    <property type="entry name" value="Bro-N"/>
    <property type="match status" value="1"/>
</dbReference>
<dbReference type="InterPro" id="IPR003497">
    <property type="entry name" value="BRO_N_domain"/>
</dbReference>
<dbReference type="EMBL" id="LR134481">
    <property type="protein sequence ID" value="VEI32584.1"/>
    <property type="molecule type" value="Genomic_DNA"/>
</dbReference>
<reference evidence="2 3" key="1">
    <citation type="submission" date="2018-12" db="EMBL/GenBank/DDBJ databases">
        <authorList>
            <consortium name="Pathogen Informatics"/>
        </authorList>
    </citation>
    <scope>NUCLEOTIDE SEQUENCE [LARGE SCALE GENOMIC DNA]</scope>
    <source>
        <strain evidence="2 3">NCTC10665</strain>
    </source>
</reference>
<dbReference type="AlphaFoldDB" id="A0A3S4W922"/>
<gene>
    <name evidence="2" type="ORF">NCTC10665_01655</name>
</gene>
<feature type="domain" description="Bro-N" evidence="1">
    <location>
        <begin position="1"/>
        <end position="109"/>
    </location>
</feature>